<organism evidence="1 2">
    <name type="scientific">Haploplasma axanthum</name>
    <name type="common">Acholeplasma axanthum</name>
    <dbReference type="NCBI Taxonomy" id="29552"/>
    <lineage>
        <taxon>Bacteria</taxon>
        <taxon>Bacillati</taxon>
        <taxon>Mycoplasmatota</taxon>
        <taxon>Mollicutes</taxon>
        <taxon>Acholeplasmatales</taxon>
        <taxon>Acholeplasmataceae</taxon>
        <taxon>Haploplasma</taxon>
    </lineage>
</organism>
<reference evidence="1 2" key="1">
    <citation type="submission" date="2019-01" db="EMBL/GenBank/DDBJ databases">
        <authorList>
            <consortium name="Pathogen Informatics"/>
        </authorList>
    </citation>
    <scope>NUCLEOTIDE SEQUENCE [LARGE SCALE GENOMIC DNA]</scope>
    <source>
        <strain evidence="1 2">NCTC10138</strain>
    </source>
</reference>
<sequence>MKKVIRMLFMLLIGGVFGLKNEVKLDEIDSIEMNEVEFTTEFDKNDYGLTTTEVSRDYADAVGLPEWIGIY</sequence>
<proteinExistence type="predicted"/>
<accession>A0A449BBV2</accession>
<evidence type="ECO:0000313" key="2">
    <source>
        <dbReference type="Proteomes" id="UP000289841"/>
    </source>
</evidence>
<dbReference type="KEGG" id="aaxa:NCTC10138_00269"/>
<protein>
    <submittedName>
        <fullName evidence="1">Uncharacterized protein</fullName>
    </submittedName>
</protein>
<gene>
    <name evidence="1" type="ORF">NCTC10138_00269</name>
</gene>
<dbReference type="EMBL" id="LR215048">
    <property type="protein sequence ID" value="VEU79916.1"/>
    <property type="molecule type" value="Genomic_DNA"/>
</dbReference>
<dbReference type="RefSeq" id="WP_026390425.1">
    <property type="nucleotide sequence ID" value="NZ_LR215048.1"/>
</dbReference>
<dbReference type="Proteomes" id="UP000289841">
    <property type="component" value="Chromosome"/>
</dbReference>
<dbReference type="STRING" id="1278311.GCA_000428705_00817"/>
<evidence type="ECO:0000313" key="1">
    <source>
        <dbReference type="EMBL" id="VEU79916.1"/>
    </source>
</evidence>
<keyword evidence="2" id="KW-1185">Reference proteome</keyword>
<name>A0A449BBV2_HAPAX</name>
<dbReference type="AlphaFoldDB" id="A0A449BBV2"/>